<evidence type="ECO:0000313" key="1">
    <source>
        <dbReference type="EMBL" id="CAX32124.1"/>
    </source>
</evidence>
<name>B9ER76_PROMM</name>
<dbReference type="EMBL" id="BX548175">
    <property type="protein sequence ID" value="CAX32124.1"/>
    <property type="molecule type" value="Genomic_DNA"/>
</dbReference>
<proteinExistence type="predicted"/>
<gene>
    <name evidence="1" type="ordered locus">PMT_2605</name>
</gene>
<dbReference type="HOGENOM" id="CLU_3046856_0_0_3"/>
<sequence>MDEFQETIQESKRNWAEKDSAQLSNLFSGVCWIVNGQPEEESKTKNAKDSKDCS</sequence>
<accession>B9ER76</accession>
<dbReference type="eggNOG" id="ENOG50322W5">
    <property type="taxonomic scope" value="Bacteria"/>
</dbReference>
<evidence type="ECO:0000313" key="2">
    <source>
        <dbReference type="Proteomes" id="UP000001423"/>
    </source>
</evidence>
<reference evidence="1 2" key="1">
    <citation type="journal article" date="2003" name="Nature">
        <title>Genome divergence in two Prochlorococcus ecotypes reflects oceanic niche differentiation.</title>
        <authorList>
            <person name="Rocap G."/>
            <person name="Larimer F.W."/>
            <person name="Lamerdin J.E."/>
            <person name="Malfatti S."/>
            <person name="Chain P."/>
            <person name="Ahlgren N.A."/>
            <person name="Arellano A."/>
            <person name="Coleman M."/>
            <person name="Hauser L."/>
            <person name="Hess W.R."/>
            <person name="Johnson Z.I."/>
            <person name="Land M.L."/>
            <person name="Lindell D."/>
            <person name="Post A.F."/>
            <person name="Regala W."/>
            <person name="Shah M."/>
            <person name="Shaw S.L."/>
            <person name="Steglich C."/>
            <person name="Sullivan M.B."/>
            <person name="Ting C.S."/>
            <person name="Tolonen A."/>
            <person name="Webb E.A."/>
            <person name="Zinser E.R."/>
            <person name="Chisholm S.W."/>
        </authorList>
    </citation>
    <scope>NUCLEOTIDE SEQUENCE [LARGE SCALE GENOMIC DNA]</scope>
    <source>
        <strain evidence="2">MIT 9313</strain>
    </source>
</reference>
<dbReference type="AlphaFoldDB" id="B9ER76"/>
<protein>
    <submittedName>
        <fullName evidence="1">Uncharacterized protein</fullName>
    </submittedName>
</protein>
<organism evidence="1 2">
    <name type="scientific">Prochlorococcus marinus (strain MIT 9313)</name>
    <dbReference type="NCBI Taxonomy" id="74547"/>
    <lineage>
        <taxon>Bacteria</taxon>
        <taxon>Bacillati</taxon>
        <taxon>Cyanobacteriota</taxon>
        <taxon>Cyanophyceae</taxon>
        <taxon>Synechococcales</taxon>
        <taxon>Prochlorococcaceae</taxon>
        <taxon>Prochlorococcus</taxon>
    </lineage>
</organism>
<dbReference type="RefSeq" id="WP_162009615.1">
    <property type="nucleotide sequence ID" value="NC_005071.1"/>
</dbReference>
<dbReference type="KEGG" id="pmt:PMT_2605"/>
<keyword evidence="2" id="KW-1185">Reference proteome</keyword>
<dbReference type="Proteomes" id="UP000001423">
    <property type="component" value="Chromosome"/>
</dbReference>